<comment type="caution">
    <text evidence="2">The sequence shown here is derived from an EMBL/GenBank/DDBJ whole genome shotgun (WGS) entry which is preliminary data.</text>
</comment>
<keyword evidence="3" id="KW-1185">Reference proteome</keyword>
<organism evidence="2 3">
    <name type="scientific">Echinimonas agarilytica</name>
    <dbReference type="NCBI Taxonomy" id="1215918"/>
    <lineage>
        <taxon>Bacteria</taxon>
        <taxon>Pseudomonadati</taxon>
        <taxon>Pseudomonadota</taxon>
        <taxon>Gammaproteobacteria</taxon>
        <taxon>Alteromonadales</taxon>
        <taxon>Echinimonadaceae</taxon>
        <taxon>Echinimonas</taxon>
    </lineage>
</organism>
<dbReference type="EMBL" id="JAMQGP010000010">
    <property type="protein sequence ID" value="MCM2681283.1"/>
    <property type="molecule type" value="Genomic_DNA"/>
</dbReference>
<reference evidence="2 3" key="1">
    <citation type="journal article" date="2013" name="Antonie Van Leeuwenhoek">
        <title>Echinimonas agarilytica gen. nov., sp. nov., a new gammaproteobacterium isolated from the sea urchin Strongylocentrotus intermedius.</title>
        <authorList>
            <person name="Nedashkovskaya O.I."/>
            <person name="Stenkova A.M."/>
            <person name="Zhukova N.V."/>
            <person name="Van Trappen S."/>
            <person name="Lee J.S."/>
            <person name="Kim S.B."/>
        </authorList>
    </citation>
    <scope>NUCLEOTIDE SEQUENCE [LARGE SCALE GENOMIC DNA]</scope>
    <source>
        <strain evidence="2 3">KMM 6351</strain>
    </source>
</reference>
<name>A0AA41WAR9_9GAMM</name>
<gene>
    <name evidence="2" type="ORF">NAF29_16670</name>
</gene>
<evidence type="ECO:0000313" key="2">
    <source>
        <dbReference type="EMBL" id="MCM2681283.1"/>
    </source>
</evidence>
<evidence type="ECO:0000256" key="1">
    <source>
        <dbReference type="SAM" id="SignalP"/>
    </source>
</evidence>
<protein>
    <submittedName>
        <fullName evidence="2">Uncharacterized protein</fullName>
    </submittedName>
</protein>
<evidence type="ECO:0000313" key="3">
    <source>
        <dbReference type="Proteomes" id="UP001165393"/>
    </source>
</evidence>
<accession>A0AA41WAR9</accession>
<dbReference type="AlphaFoldDB" id="A0AA41WAR9"/>
<proteinExistence type="predicted"/>
<dbReference type="RefSeq" id="WP_251262767.1">
    <property type="nucleotide sequence ID" value="NZ_JAMQGP010000010.1"/>
</dbReference>
<feature type="chain" id="PRO_5041262060" evidence="1">
    <location>
        <begin position="19"/>
        <end position="310"/>
    </location>
</feature>
<keyword evidence="1" id="KW-0732">Signal</keyword>
<sequence>MRFIIAFIMCTVGSLAFANNESQVEFNKIQQGDQTLLSFVWRDSKHAEHYIKASINTQTLVGASRVHKRFRPRHLNQHLARQVKFAETKLPSDVKLRLVHSGFQYHVHVSGNKTQAVAETVQNLDAHLRQTEQEYLAQRHLVIAAGYYGGIDVIPDYKFYTHANISPMMPFINAFRDQIRMLPPHLAIERVASFVQSIPVKPATGDITNYDPPLTVLLEDRADAHSKATLAASIIRGVYPTRPLALIHLTDHALIGVQINYPVDGRLVNDNGAQWLVAEVSTPEQMPIGKVMKHTERELSAQAMRIITIP</sequence>
<dbReference type="Proteomes" id="UP001165393">
    <property type="component" value="Unassembled WGS sequence"/>
</dbReference>
<feature type="signal peptide" evidence="1">
    <location>
        <begin position="1"/>
        <end position="18"/>
    </location>
</feature>